<evidence type="ECO:0000256" key="4">
    <source>
        <dbReference type="ARBA" id="ARBA00022989"/>
    </source>
</evidence>
<dbReference type="RefSeq" id="WP_080063427.1">
    <property type="nucleotide sequence ID" value="NZ_MZGX01000005.1"/>
</dbReference>
<organism evidence="9 10">
    <name type="scientific">Ruminiclostridium hungatei</name>
    <name type="common">Clostridium hungatei</name>
    <dbReference type="NCBI Taxonomy" id="48256"/>
    <lineage>
        <taxon>Bacteria</taxon>
        <taxon>Bacillati</taxon>
        <taxon>Bacillota</taxon>
        <taxon>Clostridia</taxon>
        <taxon>Eubacteriales</taxon>
        <taxon>Oscillospiraceae</taxon>
        <taxon>Ruminiclostridium</taxon>
    </lineage>
</organism>
<keyword evidence="3 7" id="KW-0812">Transmembrane</keyword>
<dbReference type="PANTHER" id="PTHR30572:SF4">
    <property type="entry name" value="ABC TRANSPORTER PERMEASE YTRF"/>
    <property type="match status" value="1"/>
</dbReference>
<gene>
    <name evidence="9" type="ORF">CLHUN_09710</name>
</gene>
<dbReference type="OrthoDB" id="9761168at2"/>
<sequence length="794" mass="87936">MYKLWMLASANIRKTKSVSATLVGMFIIAAFLLNAGLLVVINYGGFFNTLKEELLPADVYYMLPDALYTDEVKAYLDGNEHIPEMQENDMLLLDSKIISKGKEQSFNILFNNMDEQREISKWKFVGEHLPAEEMSVYVPDIFKAVSGYQLNDKIQLKFADKKTAAEKTLSFTVKGYTEDIFFSSSDTGFMGFYLTSDTYKKVADIINNPEYNMHVVFANLDAVDNAKTVESGIREILHLNSASLLAADVSSLFVVIDLELVEMARCMMATMISVMMVVFSMIIVIVCLLVVRFRIVNSIEEDIMKIGSLKAIGYTSRQIILSVILQFLLLAGMGSLAGIALSYPALPAVAAVFEQQSGLKWEQAFDGAISSSALFTLLLIVVLVAWMAARNLSRLSPINALRGETTARKYKRNHLPLEKAKGRLTAVLAFKSVLQSMKQNIMIGIILIAVTFAGTFGVIMFYNTTIDTKAFAEVPGMEICNAIAVLNPEQDQTQAVKTIESMETVRKVQYLDEVKIKVEGSEASAYVMEDYSKKESMLVYEGRYPRSRNEITLAGILAERLHKTIDDTVTVSFGNQEDVFKVVGLSNGSSMGGLNTSILAEDFKRLNPDFKQQALYIYLDKGTDAGGFIKKLEGRFDKKLLLGAVNFDKEMADGMASYQNIVAAMGLAMLVITLLVVVLVLYFVISSSVIRKKRELGIQKAIGFTTFQLMNQLAIGFTVPIILGAVIGSLLGAFYTNTLMSVSMKGMGVMRAGFIVNPYWVVAFGAATIIFSYLLSLLITWRIRKISAYALVTE</sequence>
<evidence type="ECO:0000256" key="3">
    <source>
        <dbReference type="ARBA" id="ARBA00022692"/>
    </source>
</evidence>
<evidence type="ECO:0000313" key="9">
    <source>
        <dbReference type="EMBL" id="OPX45084.1"/>
    </source>
</evidence>
<keyword evidence="10" id="KW-1185">Reference proteome</keyword>
<comment type="caution">
    <text evidence="9">The sequence shown here is derived from an EMBL/GenBank/DDBJ whole genome shotgun (WGS) entry which is preliminary data.</text>
</comment>
<feature type="transmembrane region" description="Helical" evidence="7">
    <location>
        <begin position="20"/>
        <end position="41"/>
    </location>
</feature>
<feature type="domain" description="ABC3 transporter permease C-terminal" evidence="8">
    <location>
        <begin position="278"/>
        <end position="397"/>
    </location>
</feature>
<feature type="transmembrane region" description="Helical" evidence="7">
    <location>
        <begin position="713"/>
        <end position="735"/>
    </location>
</feature>
<proteinExistence type="inferred from homology"/>
<evidence type="ECO:0000256" key="5">
    <source>
        <dbReference type="ARBA" id="ARBA00023136"/>
    </source>
</evidence>
<keyword evidence="5 7" id="KW-0472">Membrane</keyword>
<feature type="transmembrane region" description="Helical" evidence="7">
    <location>
        <begin position="319"/>
        <end position="343"/>
    </location>
</feature>
<feature type="domain" description="ABC3 transporter permease C-terminal" evidence="8">
    <location>
        <begin position="668"/>
        <end position="787"/>
    </location>
</feature>
<dbReference type="InterPro" id="IPR050250">
    <property type="entry name" value="Macrolide_Exporter_MacB"/>
</dbReference>
<feature type="transmembrane region" description="Helical" evidence="7">
    <location>
        <begin position="441"/>
        <end position="462"/>
    </location>
</feature>
<dbReference type="PANTHER" id="PTHR30572">
    <property type="entry name" value="MEMBRANE COMPONENT OF TRANSPORTER-RELATED"/>
    <property type="match status" value="1"/>
</dbReference>
<dbReference type="STRING" id="48256.CLHUN_09710"/>
<feature type="transmembrane region" description="Helical" evidence="7">
    <location>
        <begin position="755"/>
        <end position="779"/>
    </location>
</feature>
<evidence type="ECO:0000259" key="8">
    <source>
        <dbReference type="Pfam" id="PF02687"/>
    </source>
</evidence>
<reference evidence="9 10" key="1">
    <citation type="submission" date="2017-03" db="EMBL/GenBank/DDBJ databases">
        <title>Genome sequence of Clostridium hungatei DSM 14427.</title>
        <authorList>
            <person name="Poehlein A."/>
            <person name="Daniel R."/>
        </authorList>
    </citation>
    <scope>NUCLEOTIDE SEQUENCE [LARGE SCALE GENOMIC DNA]</scope>
    <source>
        <strain evidence="9 10">DSM 14427</strain>
    </source>
</reference>
<feature type="transmembrane region" description="Helical" evidence="7">
    <location>
        <begin position="368"/>
        <end position="389"/>
    </location>
</feature>
<protein>
    <submittedName>
        <fullName evidence="9">FtsX-like permease family protein</fullName>
    </submittedName>
</protein>
<feature type="transmembrane region" description="Helical" evidence="7">
    <location>
        <begin position="268"/>
        <end position="291"/>
    </location>
</feature>
<dbReference type="EMBL" id="MZGX01000005">
    <property type="protein sequence ID" value="OPX45084.1"/>
    <property type="molecule type" value="Genomic_DNA"/>
</dbReference>
<feature type="transmembrane region" description="Helical" evidence="7">
    <location>
        <begin position="661"/>
        <end position="685"/>
    </location>
</feature>
<keyword evidence="2" id="KW-1003">Cell membrane</keyword>
<comment type="subcellular location">
    <subcellularLocation>
        <location evidence="1">Cell membrane</location>
        <topology evidence="1">Multi-pass membrane protein</topology>
    </subcellularLocation>
</comment>
<dbReference type="Proteomes" id="UP000191554">
    <property type="component" value="Unassembled WGS sequence"/>
</dbReference>
<dbReference type="GO" id="GO:0005886">
    <property type="term" value="C:plasma membrane"/>
    <property type="evidence" value="ECO:0007669"/>
    <property type="project" value="UniProtKB-SubCell"/>
</dbReference>
<dbReference type="AlphaFoldDB" id="A0A1V4SMN6"/>
<name>A0A1V4SMN6_RUMHU</name>
<evidence type="ECO:0000256" key="7">
    <source>
        <dbReference type="SAM" id="Phobius"/>
    </source>
</evidence>
<evidence type="ECO:0000256" key="1">
    <source>
        <dbReference type="ARBA" id="ARBA00004651"/>
    </source>
</evidence>
<dbReference type="Pfam" id="PF02687">
    <property type="entry name" value="FtsX"/>
    <property type="match status" value="2"/>
</dbReference>
<evidence type="ECO:0000256" key="2">
    <source>
        <dbReference type="ARBA" id="ARBA00022475"/>
    </source>
</evidence>
<evidence type="ECO:0000256" key="6">
    <source>
        <dbReference type="ARBA" id="ARBA00038076"/>
    </source>
</evidence>
<comment type="similarity">
    <text evidence="6">Belongs to the ABC-4 integral membrane protein family.</text>
</comment>
<keyword evidence="4 7" id="KW-1133">Transmembrane helix</keyword>
<accession>A0A1V4SMN6</accession>
<evidence type="ECO:0000313" key="10">
    <source>
        <dbReference type="Proteomes" id="UP000191554"/>
    </source>
</evidence>
<dbReference type="GO" id="GO:0022857">
    <property type="term" value="F:transmembrane transporter activity"/>
    <property type="evidence" value="ECO:0007669"/>
    <property type="project" value="TreeGrafter"/>
</dbReference>
<dbReference type="InterPro" id="IPR003838">
    <property type="entry name" value="ABC3_permease_C"/>
</dbReference>